<keyword evidence="3 8" id="KW-0812">Transmembrane</keyword>
<dbReference type="Proteomes" id="UP000249066">
    <property type="component" value="Unassembled WGS sequence"/>
</dbReference>
<feature type="region of interest" description="Disordered" evidence="7">
    <location>
        <begin position="1"/>
        <end position="20"/>
    </location>
</feature>
<dbReference type="GO" id="GO:0005385">
    <property type="term" value="F:zinc ion transmembrane transporter activity"/>
    <property type="evidence" value="ECO:0007669"/>
    <property type="project" value="InterPro"/>
</dbReference>
<evidence type="ECO:0000256" key="3">
    <source>
        <dbReference type="ARBA" id="ARBA00022692"/>
    </source>
</evidence>
<organism evidence="10 11">
    <name type="scientific">Sphingomonas sanxanigenens</name>
    <dbReference type="NCBI Taxonomy" id="397260"/>
    <lineage>
        <taxon>Bacteria</taxon>
        <taxon>Pseudomonadati</taxon>
        <taxon>Pseudomonadota</taxon>
        <taxon>Alphaproteobacteria</taxon>
        <taxon>Sphingomonadales</taxon>
        <taxon>Sphingomonadaceae</taxon>
        <taxon>Sphingomonas</taxon>
    </lineage>
</organism>
<keyword evidence="4 8" id="KW-1133">Transmembrane helix</keyword>
<evidence type="ECO:0000259" key="9">
    <source>
        <dbReference type="Pfam" id="PF01545"/>
    </source>
</evidence>
<feature type="region of interest" description="Disordered" evidence="7">
    <location>
        <begin position="156"/>
        <end position="193"/>
    </location>
</feature>
<comment type="subcellular location">
    <subcellularLocation>
        <location evidence="1">Membrane</location>
        <topology evidence="1">Multi-pass membrane protein</topology>
    </subcellularLocation>
</comment>
<name>A0A2W5C5W9_9SPHN</name>
<feature type="compositionally biased region" description="Basic and acidic residues" evidence="7">
    <location>
        <begin position="177"/>
        <end position="190"/>
    </location>
</feature>
<feature type="transmembrane region" description="Helical" evidence="8">
    <location>
        <begin position="135"/>
        <end position="150"/>
    </location>
</feature>
<dbReference type="SUPFAM" id="SSF161111">
    <property type="entry name" value="Cation efflux protein transmembrane domain-like"/>
    <property type="match status" value="1"/>
</dbReference>
<feature type="domain" description="Cation efflux protein transmembrane" evidence="9">
    <location>
        <begin position="29"/>
        <end position="258"/>
    </location>
</feature>
<evidence type="ECO:0000256" key="6">
    <source>
        <dbReference type="ARBA" id="ARBA00023136"/>
    </source>
</evidence>
<reference evidence="10 11" key="1">
    <citation type="submission" date="2017-08" db="EMBL/GenBank/DDBJ databases">
        <title>Infants hospitalized years apart are colonized by the same room-sourced microbial strains.</title>
        <authorList>
            <person name="Brooks B."/>
            <person name="Olm M.R."/>
            <person name="Firek B.A."/>
            <person name="Baker R."/>
            <person name="Thomas B.C."/>
            <person name="Morowitz M.J."/>
            <person name="Banfield J.F."/>
        </authorList>
    </citation>
    <scope>NUCLEOTIDE SEQUENCE [LARGE SCALE GENOMIC DNA]</scope>
    <source>
        <strain evidence="10">S2_018_000_R2_101</strain>
    </source>
</reference>
<feature type="compositionally biased region" description="Basic residues" evidence="7">
    <location>
        <begin position="157"/>
        <end position="176"/>
    </location>
</feature>
<dbReference type="InterPro" id="IPR058533">
    <property type="entry name" value="Cation_efflux_TM"/>
</dbReference>
<feature type="transmembrane region" description="Helical" evidence="8">
    <location>
        <begin position="29"/>
        <end position="47"/>
    </location>
</feature>
<proteinExistence type="predicted"/>
<dbReference type="Gene3D" id="1.20.1510.10">
    <property type="entry name" value="Cation efflux protein transmembrane domain"/>
    <property type="match status" value="1"/>
</dbReference>
<evidence type="ECO:0000256" key="2">
    <source>
        <dbReference type="ARBA" id="ARBA00022448"/>
    </source>
</evidence>
<evidence type="ECO:0000256" key="1">
    <source>
        <dbReference type="ARBA" id="ARBA00004141"/>
    </source>
</evidence>
<dbReference type="InterPro" id="IPR002524">
    <property type="entry name" value="Cation_efflux"/>
</dbReference>
<dbReference type="GO" id="GO:0016020">
    <property type="term" value="C:membrane"/>
    <property type="evidence" value="ECO:0007669"/>
    <property type="project" value="UniProtKB-SubCell"/>
</dbReference>
<dbReference type="PANTHER" id="PTHR45755:SF4">
    <property type="entry name" value="ZINC TRANSPORTER 7"/>
    <property type="match status" value="1"/>
</dbReference>
<keyword evidence="5" id="KW-0406">Ion transport</keyword>
<gene>
    <name evidence="10" type="ORF">DI623_09640</name>
</gene>
<dbReference type="Pfam" id="PF01545">
    <property type="entry name" value="Cation_efflux"/>
    <property type="match status" value="1"/>
</dbReference>
<dbReference type="EMBL" id="QFNN01000052">
    <property type="protein sequence ID" value="PZO89618.1"/>
    <property type="molecule type" value="Genomic_DNA"/>
</dbReference>
<sequence length="337" mass="36477">MRDDHSLADHGHGHHYLPSNHERNEKRTLLVVVLTVLMMVGEIVVGWMTGSMALLADGFHMATHAGALGIAAAAYAYARTHSNDPRFTFGTGKVGELAAFASAIILGIVALGITWESAERLMHPTAVSFGDATKVAVLGLIVNLVSAWLLKDGGHDHHGHGHGHSHGAGHGHAHAHDHHDHDHAHDDDHSHHRHDNNMRSAYIHVLADALTSVMAILALLAGRYLGWVWLDPVVGIVGALIIAQWSWTLMRDTARILVDASETDRLGEVTRAIEQPGDVDVTDLHIWQVGPGAHAAIIALVASEPLDPDAYRARLTGFKWISHATIEVSHCVTPHCR</sequence>
<keyword evidence="6 8" id="KW-0472">Membrane</keyword>
<feature type="transmembrane region" description="Helical" evidence="8">
    <location>
        <begin position="201"/>
        <end position="221"/>
    </location>
</feature>
<dbReference type="InterPro" id="IPR045316">
    <property type="entry name" value="Msc2-like"/>
</dbReference>
<evidence type="ECO:0000313" key="11">
    <source>
        <dbReference type="Proteomes" id="UP000249066"/>
    </source>
</evidence>
<evidence type="ECO:0000256" key="4">
    <source>
        <dbReference type="ARBA" id="ARBA00022989"/>
    </source>
</evidence>
<keyword evidence="2" id="KW-0813">Transport</keyword>
<feature type="transmembrane region" description="Helical" evidence="8">
    <location>
        <begin position="59"/>
        <end position="77"/>
    </location>
</feature>
<evidence type="ECO:0000256" key="8">
    <source>
        <dbReference type="SAM" id="Phobius"/>
    </source>
</evidence>
<dbReference type="PANTHER" id="PTHR45755">
    <property type="match status" value="1"/>
</dbReference>
<dbReference type="GO" id="GO:0006882">
    <property type="term" value="P:intracellular zinc ion homeostasis"/>
    <property type="evidence" value="ECO:0007669"/>
    <property type="project" value="InterPro"/>
</dbReference>
<dbReference type="NCBIfam" id="NF033827">
    <property type="entry name" value="CDF_efflux_DmeF"/>
    <property type="match status" value="1"/>
</dbReference>
<feature type="compositionally biased region" description="Basic and acidic residues" evidence="7">
    <location>
        <begin position="1"/>
        <end position="11"/>
    </location>
</feature>
<dbReference type="NCBIfam" id="TIGR01297">
    <property type="entry name" value="CDF"/>
    <property type="match status" value="1"/>
</dbReference>
<evidence type="ECO:0000256" key="7">
    <source>
        <dbReference type="SAM" id="MobiDB-lite"/>
    </source>
</evidence>
<protein>
    <submittedName>
        <fullName evidence="10">Cation transporter</fullName>
    </submittedName>
</protein>
<comment type="caution">
    <text evidence="10">The sequence shown here is derived from an EMBL/GenBank/DDBJ whole genome shotgun (WGS) entry which is preliminary data.</text>
</comment>
<dbReference type="InterPro" id="IPR027469">
    <property type="entry name" value="Cation_efflux_TMD_sf"/>
</dbReference>
<feature type="transmembrane region" description="Helical" evidence="8">
    <location>
        <begin position="97"/>
        <end position="115"/>
    </location>
</feature>
<feature type="transmembrane region" description="Helical" evidence="8">
    <location>
        <begin position="227"/>
        <end position="247"/>
    </location>
</feature>
<evidence type="ECO:0000256" key="5">
    <source>
        <dbReference type="ARBA" id="ARBA00023065"/>
    </source>
</evidence>
<dbReference type="AlphaFoldDB" id="A0A2W5C5W9"/>
<evidence type="ECO:0000313" key="10">
    <source>
        <dbReference type="EMBL" id="PZO89618.1"/>
    </source>
</evidence>
<accession>A0A2W5C5W9</accession>